<evidence type="ECO:0000313" key="2">
    <source>
        <dbReference type="Proteomes" id="UP000004416"/>
    </source>
</evidence>
<dbReference type="HOGENOM" id="CLU_2522136_0_0_9"/>
<dbReference type="Proteomes" id="UP000004416">
    <property type="component" value="Unassembled WGS sequence"/>
</dbReference>
<reference evidence="1 2" key="1">
    <citation type="submission" date="2011-08" db="EMBL/GenBank/DDBJ databases">
        <authorList>
            <person name="Weinstock G."/>
            <person name="Sodergren E."/>
            <person name="Clifton S."/>
            <person name="Fulton L."/>
            <person name="Fulton B."/>
            <person name="Courtney L."/>
            <person name="Fronick C."/>
            <person name="Harrison M."/>
            <person name="Strong C."/>
            <person name="Farmer C."/>
            <person name="Delahaunty K."/>
            <person name="Markovic C."/>
            <person name="Hall O."/>
            <person name="Minx P."/>
            <person name="Tomlinson C."/>
            <person name="Mitreva M."/>
            <person name="Hou S."/>
            <person name="Chen J."/>
            <person name="Wollam A."/>
            <person name="Pepin K.H."/>
            <person name="Johnson M."/>
            <person name="Bhonagiri V."/>
            <person name="Zhang X."/>
            <person name="Suruliraj S."/>
            <person name="Warren W."/>
            <person name="Chinwalla A."/>
            <person name="Mardis E.R."/>
            <person name="Wilson R.K."/>
        </authorList>
    </citation>
    <scope>NUCLEOTIDE SEQUENCE [LARGE SCALE GENOMIC DNA]</scope>
    <source>
        <strain evidence="1 2">DP7</strain>
    </source>
</reference>
<dbReference type="Gene3D" id="3.30.460.40">
    <property type="match status" value="1"/>
</dbReference>
<dbReference type="AlphaFoldDB" id="G9XU66"/>
<dbReference type="EMBL" id="AFZX01000118">
    <property type="protein sequence ID" value="EHL04743.1"/>
    <property type="molecule type" value="Genomic_DNA"/>
</dbReference>
<comment type="caution">
    <text evidence="1">The sequence shown here is derived from an EMBL/GenBank/DDBJ whole genome shotgun (WGS) entry which is preliminary data.</text>
</comment>
<evidence type="ECO:0000313" key="1">
    <source>
        <dbReference type="EMBL" id="EHL04743.1"/>
    </source>
</evidence>
<protein>
    <submittedName>
        <fullName evidence="1">Uncharacterized protein</fullName>
    </submittedName>
</protein>
<dbReference type="InterPro" id="IPR043519">
    <property type="entry name" value="NT_sf"/>
</dbReference>
<dbReference type="PATRIC" id="fig|537010.4.peg.4216"/>
<organism evidence="1 2">
    <name type="scientific">Desulfitobacterium hafniense DP7</name>
    <dbReference type="NCBI Taxonomy" id="537010"/>
    <lineage>
        <taxon>Bacteria</taxon>
        <taxon>Bacillati</taxon>
        <taxon>Bacillota</taxon>
        <taxon>Clostridia</taxon>
        <taxon>Eubacteriales</taxon>
        <taxon>Desulfitobacteriaceae</taxon>
        <taxon>Desulfitobacterium</taxon>
    </lineage>
</organism>
<name>G9XU66_DESHA</name>
<sequence length="84" mass="10034">MPNPNVRYKTRHFLEFTIDEVDVDVMAGFVIIHKGKEYDCSLQPESITEHLLINEVYIPLQSLTEWRRYYALMGRTEKVEMIDR</sequence>
<accession>G9XU66</accession>
<dbReference type="RefSeq" id="WP_005816012.1">
    <property type="nucleotide sequence ID" value="NZ_JH414487.1"/>
</dbReference>
<dbReference type="SUPFAM" id="SSF81301">
    <property type="entry name" value="Nucleotidyltransferase"/>
    <property type="match status" value="1"/>
</dbReference>
<gene>
    <name evidence="1" type="ORF">HMPREF0322_04524</name>
</gene>
<proteinExistence type="predicted"/>